<proteinExistence type="predicted"/>
<dbReference type="PROSITE" id="PS51257">
    <property type="entry name" value="PROKAR_LIPOPROTEIN"/>
    <property type="match status" value="1"/>
</dbReference>
<dbReference type="RefSeq" id="WP_371946398.1">
    <property type="nucleotide sequence ID" value="NZ_JAXCEH010000052.1"/>
</dbReference>
<dbReference type="EMBL" id="JAXCEH010000052">
    <property type="protein sequence ID" value="MFA1559380.1"/>
    <property type="molecule type" value="Genomic_DNA"/>
</dbReference>
<evidence type="ECO:0008006" key="5">
    <source>
        <dbReference type="Google" id="ProtNLM"/>
    </source>
</evidence>
<reference evidence="3 4" key="1">
    <citation type="submission" date="2023-11" db="EMBL/GenBank/DDBJ databases">
        <title>Actinomadura monticuli sp. nov., isolated from volcanic ash.</title>
        <authorList>
            <person name="Lee S.D."/>
            <person name="Yang H."/>
            <person name="Kim I.S."/>
        </authorList>
    </citation>
    <scope>NUCLEOTIDE SEQUENCE [LARGE SCALE GENOMIC DNA]</scope>
    <source>
        <strain evidence="3 4">DSM 45346</strain>
    </source>
</reference>
<protein>
    <recommendedName>
        <fullName evidence="5">Sensor domain-containing protein</fullName>
    </recommendedName>
</protein>
<evidence type="ECO:0000313" key="4">
    <source>
        <dbReference type="Proteomes" id="UP001569904"/>
    </source>
</evidence>
<keyword evidence="2" id="KW-0732">Signal</keyword>
<dbReference type="Proteomes" id="UP001569904">
    <property type="component" value="Unassembled WGS sequence"/>
</dbReference>
<sequence>MNTARTTAALLVPLVLTGCATPHTAEPYARITRIADVNALVLPLDAYRATPAQRGTVQRAEKTLVVTCLGRFGLRADLADPAPPPFAQNARRYGLADEARARELGYSTPEISKRAPRPDLPPKVRQVAWGDGPATVRGRQVPDGGCMGEADRKLRAGLPPAGLLADRLAFTSLEASERDSRVRAAFARWSTCMKGAGLSYATPMAANGDLRFRDARKHHVDPLETGTAVADVRCKRQARLIDIWAGVETAYQKLAIARHRAALDREQRALDARLKNAAQALARSEQTG</sequence>
<name>A0ABV4RBB6_9ACTN</name>
<feature type="chain" id="PRO_5047026756" description="Sensor domain-containing protein" evidence="2">
    <location>
        <begin position="26"/>
        <end position="288"/>
    </location>
</feature>
<organism evidence="3 4">
    <name type="scientific">Actinomadura chokoriensis</name>
    <dbReference type="NCBI Taxonomy" id="454156"/>
    <lineage>
        <taxon>Bacteria</taxon>
        <taxon>Bacillati</taxon>
        <taxon>Actinomycetota</taxon>
        <taxon>Actinomycetes</taxon>
        <taxon>Streptosporangiales</taxon>
        <taxon>Thermomonosporaceae</taxon>
        <taxon>Actinomadura</taxon>
    </lineage>
</organism>
<accession>A0ABV4RBB6</accession>
<keyword evidence="4" id="KW-1185">Reference proteome</keyword>
<evidence type="ECO:0000256" key="1">
    <source>
        <dbReference type="SAM" id="MobiDB-lite"/>
    </source>
</evidence>
<feature type="region of interest" description="Disordered" evidence="1">
    <location>
        <begin position="129"/>
        <end position="152"/>
    </location>
</feature>
<evidence type="ECO:0000256" key="2">
    <source>
        <dbReference type="SAM" id="SignalP"/>
    </source>
</evidence>
<feature type="signal peptide" evidence="2">
    <location>
        <begin position="1"/>
        <end position="25"/>
    </location>
</feature>
<evidence type="ECO:0000313" key="3">
    <source>
        <dbReference type="EMBL" id="MFA1559380.1"/>
    </source>
</evidence>
<gene>
    <name evidence="3" type="ORF">SM436_37305</name>
</gene>
<comment type="caution">
    <text evidence="3">The sequence shown here is derived from an EMBL/GenBank/DDBJ whole genome shotgun (WGS) entry which is preliminary data.</text>
</comment>